<dbReference type="GeneID" id="95981587"/>
<feature type="region of interest" description="Disordered" evidence="5">
    <location>
        <begin position="803"/>
        <end position="1018"/>
    </location>
</feature>
<organism evidence="9 10">
    <name type="scientific">Vanrija albida</name>
    <dbReference type="NCBI Taxonomy" id="181172"/>
    <lineage>
        <taxon>Eukaryota</taxon>
        <taxon>Fungi</taxon>
        <taxon>Dikarya</taxon>
        <taxon>Basidiomycota</taxon>
        <taxon>Agaricomycotina</taxon>
        <taxon>Tremellomycetes</taxon>
        <taxon>Trichosporonales</taxon>
        <taxon>Trichosporonaceae</taxon>
        <taxon>Vanrija</taxon>
    </lineage>
</organism>
<feature type="transmembrane region" description="Helical" evidence="6">
    <location>
        <begin position="247"/>
        <end position="264"/>
    </location>
</feature>
<comment type="subcellular location">
    <subcellularLocation>
        <location evidence="1">Membrane</location>
        <topology evidence="1">Multi-pass membrane protein</topology>
    </subcellularLocation>
</comment>
<feature type="compositionally biased region" description="Low complexity" evidence="5">
    <location>
        <begin position="508"/>
        <end position="529"/>
    </location>
</feature>
<feature type="compositionally biased region" description="Basic and acidic residues" evidence="5">
    <location>
        <begin position="676"/>
        <end position="685"/>
    </location>
</feature>
<evidence type="ECO:0000256" key="3">
    <source>
        <dbReference type="ARBA" id="ARBA00022989"/>
    </source>
</evidence>
<gene>
    <name evidence="9" type="ORF">Q8F55_000544</name>
</gene>
<evidence type="ECO:0000313" key="10">
    <source>
        <dbReference type="Proteomes" id="UP001565368"/>
    </source>
</evidence>
<feature type="compositionally biased region" description="Basic and acidic residues" evidence="5">
    <location>
        <begin position="704"/>
        <end position="716"/>
    </location>
</feature>
<feature type="transmembrane region" description="Helical" evidence="6">
    <location>
        <begin position="154"/>
        <end position="174"/>
    </location>
</feature>
<evidence type="ECO:0000259" key="8">
    <source>
        <dbReference type="Pfam" id="PF13886"/>
    </source>
</evidence>
<feature type="region of interest" description="Disordered" evidence="5">
    <location>
        <begin position="547"/>
        <end position="635"/>
    </location>
</feature>
<feature type="compositionally biased region" description="Low complexity" evidence="5">
    <location>
        <begin position="970"/>
        <end position="982"/>
    </location>
</feature>
<dbReference type="Pfam" id="PF13886">
    <property type="entry name" value="TM7S3_TM198"/>
    <property type="match status" value="1"/>
</dbReference>
<keyword evidence="2 6" id="KW-0812">Transmembrane</keyword>
<reference evidence="9 10" key="1">
    <citation type="submission" date="2023-08" db="EMBL/GenBank/DDBJ databases">
        <title>Annotated Genome Sequence of Vanrija albida AlHP1.</title>
        <authorList>
            <person name="Herzog R."/>
        </authorList>
    </citation>
    <scope>NUCLEOTIDE SEQUENCE [LARGE SCALE GENOMIC DNA]</scope>
    <source>
        <strain evidence="9 10">AlHP1</strain>
    </source>
</reference>
<dbReference type="EMBL" id="JBBXJM010000001">
    <property type="protein sequence ID" value="KAL1412796.1"/>
    <property type="molecule type" value="Genomic_DNA"/>
</dbReference>
<feature type="compositionally biased region" description="Basic and acidic residues" evidence="5">
    <location>
        <begin position="852"/>
        <end position="898"/>
    </location>
</feature>
<feature type="region of interest" description="Disordered" evidence="5">
    <location>
        <begin position="766"/>
        <end position="786"/>
    </location>
</feature>
<keyword evidence="7" id="KW-0732">Signal</keyword>
<feature type="domain" description="TM7S3/TM198-like" evidence="8">
    <location>
        <begin position="160"/>
        <end position="372"/>
    </location>
</feature>
<dbReference type="PANTHER" id="PTHR39469:SF1">
    <property type="entry name" value="DUF4203 DOMAIN-CONTAINING PROTEIN"/>
    <property type="match status" value="1"/>
</dbReference>
<dbReference type="PANTHER" id="PTHR39469">
    <property type="entry name" value="CHROMOSOME 1, WHOLE GENOME SHOTGUN SEQUENCE"/>
    <property type="match status" value="1"/>
</dbReference>
<evidence type="ECO:0000256" key="2">
    <source>
        <dbReference type="ARBA" id="ARBA00022692"/>
    </source>
</evidence>
<comment type="caution">
    <text evidence="9">The sequence shown here is derived from an EMBL/GenBank/DDBJ whole genome shotgun (WGS) entry which is preliminary data.</text>
</comment>
<protein>
    <recommendedName>
        <fullName evidence="8">TM7S3/TM198-like domain-containing protein</fullName>
    </recommendedName>
</protein>
<feature type="region of interest" description="Disordered" evidence="5">
    <location>
        <begin position="499"/>
        <end position="529"/>
    </location>
</feature>
<evidence type="ECO:0000256" key="1">
    <source>
        <dbReference type="ARBA" id="ARBA00004141"/>
    </source>
</evidence>
<dbReference type="InterPro" id="IPR025256">
    <property type="entry name" value="TM7S3/TM198-like_dom"/>
</dbReference>
<evidence type="ECO:0000256" key="4">
    <source>
        <dbReference type="ARBA" id="ARBA00023136"/>
    </source>
</evidence>
<feature type="transmembrane region" description="Helical" evidence="6">
    <location>
        <begin position="222"/>
        <end position="242"/>
    </location>
</feature>
<feature type="transmembrane region" description="Helical" evidence="6">
    <location>
        <begin position="181"/>
        <end position="202"/>
    </location>
</feature>
<name>A0ABR3QDK6_9TREE</name>
<evidence type="ECO:0000256" key="5">
    <source>
        <dbReference type="SAM" id="MobiDB-lite"/>
    </source>
</evidence>
<feature type="region of interest" description="Disordered" evidence="5">
    <location>
        <begin position="732"/>
        <end position="753"/>
    </location>
</feature>
<feature type="region of interest" description="Disordered" evidence="5">
    <location>
        <begin position="23"/>
        <end position="69"/>
    </location>
</feature>
<feature type="chain" id="PRO_5046424676" description="TM7S3/TM198-like domain-containing protein" evidence="7">
    <location>
        <begin position="23"/>
        <end position="1018"/>
    </location>
</feature>
<feature type="compositionally biased region" description="Basic and acidic residues" evidence="5">
    <location>
        <begin position="615"/>
        <end position="624"/>
    </location>
</feature>
<evidence type="ECO:0000256" key="6">
    <source>
        <dbReference type="SAM" id="Phobius"/>
    </source>
</evidence>
<feature type="compositionally biased region" description="Basic and acidic residues" evidence="5">
    <location>
        <begin position="812"/>
        <end position="823"/>
    </location>
</feature>
<proteinExistence type="predicted"/>
<keyword evidence="10" id="KW-1185">Reference proteome</keyword>
<feature type="compositionally biased region" description="Basic and acidic residues" evidence="5">
    <location>
        <begin position="921"/>
        <end position="933"/>
    </location>
</feature>
<keyword evidence="3 6" id="KW-1133">Transmembrane helix</keyword>
<dbReference type="Proteomes" id="UP001565368">
    <property type="component" value="Unassembled WGS sequence"/>
</dbReference>
<keyword evidence="4 6" id="KW-0472">Membrane</keyword>
<feature type="signal peptide" evidence="7">
    <location>
        <begin position="1"/>
        <end position="22"/>
    </location>
</feature>
<feature type="region of interest" description="Disordered" evidence="5">
    <location>
        <begin position="658"/>
        <end position="716"/>
    </location>
</feature>
<evidence type="ECO:0000256" key="7">
    <source>
        <dbReference type="SAM" id="SignalP"/>
    </source>
</evidence>
<feature type="compositionally biased region" description="Polar residues" evidence="5">
    <location>
        <begin position="548"/>
        <end position="563"/>
    </location>
</feature>
<dbReference type="RefSeq" id="XP_069212740.1">
    <property type="nucleotide sequence ID" value="XM_069349196.1"/>
</dbReference>
<evidence type="ECO:0000313" key="9">
    <source>
        <dbReference type="EMBL" id="KAL1412796.1"/>
    </source>
</evidence>
<accession>A0ABR3QDK6</accession>
<feature type="transmembrane region" description="Helical" evidence="6">
    <location>
        <begin position="276"/>
        <end position="292"/>
    </location>
</feature>
<feature type="compositionally biased region" description="Polar residues" evidence="5">
    <location>
        <begin position="935"/>
        <end position="954"/>
    </location>
</feature>
<feature type="compositionally biased region" description="Basic and acidic residues" evidence="5">
    <location>
        <begin position="769"/>
        <end position="783"/>
    </location>
</feature>
<feature type="compositionally biased region" description="Pro residues" evidence="5">
    <location>
        <begin position="732"/>
        <end position="747"/>
    </location>
</feature>
<feature type="transmembrane region" description="Helical" evidence="6">
    <location>
        <begin position="299"/>
        <end position="317"/>
    </location>
</feature>
<sequence length="1018" mass="107452">MRLVATLGRLLLAAALAGQVIAQQQNQPSPSSTATGATATPTGNNNNNNGNNNSSSNAASSSTSLPSGARVVQTTVTNVVNGPNGSPSQTATFVLTLTLDAAGNNAGGGQNVSLGGGNGTIGLNGTGNNATLNGTAVVWNDTLGYIPFTPHLDAAFGMGGALLILTGIPVATLGGKNRWSALAIVSGYSVGTFCLVFILSFGVVPALAPPSPTAPSAALRGLYLLAVGVSTIIGAALGVFFYTFARYWVGAAGGFSFGWFLLALKKGGLLTDVGPRWGLLGGFTVLSLLAAMTPRLHEFVILGSSAWVGATAFTLGVDCFTRAGLKEFYIYNLGYPKLFPSLNGGKYPLTQNMQVELGVIAAAALIAGAIQFKLLNVLKKRRKQIQEEEEARIEADEIARAAEQFKNVGAELARWEGKHGEGGGTAADFDTPASETKTLLYSPALPKLGFDGHGTGASHSTLVSSAGHKEVLASDSDNTHKSNSSTRRLSLLEELGFDTPHETHADPEAAAAARPPRSPTSPTVTPPVDTDLEQKLALLAEVRRARQSIRSSMDQLRSVTPTGETHHERVASTASSHVLDGTTRSRKNSTTSNRLLDGAIVVGPRPTSVASSKLLDGDRPRSRFDSNGSSQMLDGGVMNRARHDSIASSNLLLDDVTGHTRQQSATSAHLLATSFDEPRMRRDSLGPRTFAPADSDPRPSLSAREPRMSLSERPRPLSDWEQYLAERDVVVPPPATAAPEPTSPTGPPGLTRRNTDFAVISQGVAQAMSKREPVTGSLDRRGEMSPGREYGAQLNASLQRSLSTGQAPIAAKVDRRPSVDKAPKARAMTNDEFAERHRQKLAQMQDRATGPIREEIAIAEAKEKYTAQQKAEREEQRRRERERAERKAQAPEKKEAKVKVAVPAAASPGLEQLVDGTGPRAAERARRTDEWRRSVQATSPVTSPVTSPITSPVKQNVALRPAAPTRRSTADGARGDTAGAGRPSLDRRGSMDPLRGNTGNGGTNGRRSRGGDRVVNAS</sequence>